<dbReference type="EMBL" id="CAADRP010000202">
    <property type="protein sequence ID" value="VFU24801.1"/>
    <property type="molecule type" value="Genomic_DNA"/>
</dbReference>
<evidence type="ECO:0000256" key="2">
    <source>
        <dbReference type="ARBA" id="ARBA00023004"/>
    </source>
</evidence>
<gene>
    <name evidence="6" type="ORF">SVIM_LOCUS50347</name>
</gene>
<feature type="region of interest" description="Disordered" evidence="4">
    <location>
        <begin position="1"/>
        <end position="82"/>
    </location>
</feature>
<feature type="compositionally biased region" description="Basic and acidic residues" evidence="4">
    <location>
        <begin position="69"/>
        <end position="82"/>
    </location>
</feature>
<keyword evidence="1 3" id="KW-0479">Metal-binding</keyword>
<evidence type="ECO:0000259" key="5">
    <source>
        <dbReference type="PROSITE" id="PS51007"/>
    </source>
</evidence>
<keyword evidence="2 3" id="KW-0408">Iron</keyword>
<dbReference type="GO" id="GO:0020037">
    <property type="term" value="F:heme binding"/>
    <property type="evidence" value="ECO:0007669"/>
    <property type="project" value="InterPro"/>
</dbReference>
<dbReference type="InterPro" id="IPR009056">
    <property type="entry name" value="Cyt_c-like_dom"/>
</dbReference>
<dbReference type="PROSITE" id="PS51007">
    <property type="entry name" value="CYTC"/>
    <property type="match status" value="1"/>
</dbReference>
<feature type="domain" description="Cytochrome c" evidence="5">
    <location>
        <begin position="123"/>
        <end position="195"/>
    </location>
</feature>
<dbReference type="GO" id="GO:0046872">
    <property type="term" value="F:metal ion binding"/>
    <property type="evidence" value="ECO:0007669"/>
    <property type="project" value="UniProtKB-KW"/>
</dbReference>
<dbReference type="GO" id="GO:0009055">
    <property type="term" value="F:electron transfer activity"/>
    <property type="evidence" value="ECO:0007669"/>
    <property type="project" value="InterPro"/>
</dbReference>
<keyword evidence="3" id="KW-0349">Heme</keyword>
<evidence type="ECO:0000256" key="1">
    <source>
        <dbReference type="ARBA" id="ARBA00022723"/>
    </source>
</evidence>
<accession>A0A6N2K8S2</accession>
<reference evidence="6" key="1">
    <citation type="submission" date="2019-03" db="EMBL/GenBank/DDBJ databases">
        <authorList>
            <person name="Mank J."/>
            <person name="Almeida P."/>
        </authorList>
    </citation>
    <scope>NUCLEOTIDE SEQUENCE</scope>
    <source>
        <strain evidence="6">78183</strain>
    </source>
</reference>
<organism evidence="6">
    <name type="scientific">Salix viminalis</name>
    <name type="common">Common osier</name>
    <name type="synonym">Basket willow</name>
    <dbReference type="NCBI Taxonomy" id="40686"/>
    <lineage>
        <taxon>Eukaryota</taxon>
        <taxon>Viridiplantae</taxon>
        <taxon>Streptophyta</taxon>
        <taxon>Embryophyta</taxon>
        <taxon>Tracheophyta</taxon>
        <taxon>Spermatophyta</taxon>
        <taxon>Magnoliopsida</taxon>
        <taxon>eudicotyledons</taxon>
        <taxon>Gunneridae</taxon>
        <taxon>Pentapetalae</taxon>
        <taxon>rosids</taxon>
        <taxon>fabids</taxon>
        <taxon>Malpighiales</taxon>
        <taxon>Salicaceae</taxon>
        <taxon>Saliceae</taxon>
        <taxon>Salix</taxon>
    </lineage>
</organism>
<proteinExistence type="predicted"/>
<feature type="compositionally biased region" description="Basic and acidic residues" evidence="4">
    <location>
        <begin position="1"/>
        <end position="12"/>
    </location>
</feature>
<feature type="compositionally biased region" description="Polar residues" evidence="4">
    <location>
        <begin position="42"/>
        <end position="51"/>
    </location>
</feature>
<evidence type="ECO:0000313" key="6">
    <source>
        <dbReference type="EMBL" id="VFU24801.1"/>
    </source>
</evidence>
<dbReference type="AlphaFoldDB" id="A0A6N2K8S2"/>
<protein>
    <recommendedName>
        <fullName evidence="5">Cytochrome c domain-containing protein</fullName>
    </recommendedName>
</protein>
<feature type="compositionally biased region" description="Basic and acidic residues" evidence="4">
    <location>
        <begin position="53"/>
        <end position="62"/>
    </location>
</feature>
<sequence>MQRNREKAEIGAKKGAKSYLIEHQKRPKANLRTGILDRPTSRVPNSPSFSLPKTKEPSDQRHEMKRVRGRDENSPQPRDKTHGLIKGKIARALSLATVLTVYVYSAEGHTFYLYWDCQALSTAGEKKGEKVFNPPTGTFPATGECNACHYEVEDMEVHPVTSRMIKASPSPTVAPPLGKETRSGKETLKYLVQNL</sequence>
<name>A0A6N2K8S2_SALVM</name>
<evidence type="ECO:0000256" key="3">
    <source>
        <dbReference type="PROSITE-ProRule" id="PRU00433"/>
    </source>
</evidence>
<evidence type="ECO:0000256" key="4">
    <source>
        <dbReference type="SAM" id="MobiDB-lite"/>
    </source>
</evidence>